<protein>
    <recommendedName>
        <fullName evidence="1">GH3 C-terminal domain-containing protein</fullName>
    </recommendedName>
</protein>
<organism evidence="2 3">
    <name type="scientific">Kingdonia uniflora</name>
    <dbReference type="NCBI Taxonomy" id="39325"/>
    <lineage>
        <taxon>Eukaryota</taxon>
        <taxon>Viridiplantae</taxon>
        <taxon>Streptophyta</taxon>
        <taxon>Embryophyta</taxon>
        <taxon>Tracheophyta</taxon>
        <taxon>Spermatophyta</taxon>
        <taxon>Magnoliopsida</taxon>
        <taxon>Ranunculales</taxon>
        <taxon>Circaeasteraceae</taxon>
        <taxon>Kingdonia</taxon>
    </lineage>
</organism>
<dbReference type="AlphaFoldDB" id="A0A7J7L5V3"/>
<dbReference type="Pfam" id="PF23572">
    <property type="entry name" value="GH3_C"/>
    <property type="match status" value="1"/>
</dbReference>
<proteinExistence type="predicted"/>
<dbReference type="InterPro" id="IPR055378">
    <property type="entry name" value="GH3_C"/>
</dbReference>
<evidence type="ECO:0000313" key="2">
    <source>
        <dbReference type="EMBL" id="KAF6138021.1"/>
    </source>
</evidence>
<accession>A0A7J7L5V3</accession>
<dbReference type="PANTHER" id="PTHR31901:SF33">
    <property type="entry name" value="INDOLE-3-ACETIC ACID-AMIDO SYNTHETASE GH3.17"/>
    <property type="match status" value="1"/>
</dbReference>
<sequence length="279" mass="31563">MVTGFYNNTPQFRFVHRRNAVLRIDADKTNEENLQNAITRARSIIEPLGWFLTDYTSFPDISSIPGHYVLYWELKTRGGETLPELRSTTLEQCCYRVEESLDYVYKKCRSEALIGPLEIRVVKFGTNGFIYFSRMVTTRIHACEPRIRRKMEELRLRVGSKVVIVKSDTVAIIPDTVAVGSDTAVIRSGIPVVERRALLFCLVSWMPDVFPFDHGIMRTRQSSRLRLIDEETEVNGASISVRGSRDESSDVEVLDAAIDVPLAVVVPKGGDSSSRCRKA</sequence>
<keyword evidence="3" id="KW-1185">Reference proteome</keyword>
<comment type="caution">
    <text evidence="2">The sequence shown here is derived from an EMBL/GenBank/DDBJ whole genome shotgun (WGS) entry which is preliminary data.</text>
</comment>
<dbReference type="OrthoDB" id="1938295at2759"/>
<dbReference type="PANTHER" id="PTHR31901">
    <property type="entry name" value="GH3 DOMAIN-CONTAINING PROTEIN"/>
    <property type="match status" value="1"/>
</dbReference>
<dbReference type="InterPro" id="IPR004993">
    <property type="entry name" value="GH3"/>
</dbReference>
<dbReference type="Proteomes" id="UP000541444">
    <property type="component" value="Unassembled WGS sequence"/>
</dbReference>
<gene>
    <name evidence="2" type="ORF">GIB67_041894</name>
</gene>
<evidence type="ECO:0000313" key="3">
    <source>
        <dbReference type="Proteomes" id="UP000541444"/>
    </source>
</evidence>
<feature type="domain" description="GH3 C-terminal" evidence="1">
    <location>
        <begin position="32"/>
        <end position="126"/>
    </location>
</feature>
<reference evidence="2 3" key="1">
    <citation type="journal article" date="2020" name="IScience">
        <title>Genome Sequencing of the Endangered Kingdonia uniflora (Circaeasteraceae, Ranunculales) Reveals Potential Mechanisms of Evolutionary Specialization.</title>
        <authorList>
            <person name="Sun Y."/>
            <person name="Deng T."/>
            <person name="Zhang A."/>
            <person name="Moore M.J."/>
            <person name="Landis J.B."/>
            <person name="Lin N."/>
            <person name="Zhang H."/>
            <person name="Zhang X."/>
            <person name="Huang J."/>
            <person name="Zhang X."/>
            <person name="Sun H."/>
            <person name="Wang H."/>
        </authorList>
    </citation>
    <scope>NUCLEOTIDE SEQUENCE [LARGE SCALE GENOMIC DNA]</scope>
    <source>
        <strain evidence="2">TB1705</strain>
        <tissue evidence="2">Leaf</tissue>
    </source>
</reference>
<name>A0A7J7L5V3_9MAGN</name>
<dbReference type="GO" id="GO:0005737">
    <property type="term" value="C:cytoplasm"/>
    <property type="evidence" value="ECO:0007669"/>
    <property type="project" value="TreeGrafter"/>
</dbReference>
<dbReference type="GO" id="GO:0016881">
    <property type="term" value="F:acid-amino acid ligase activity"/>
    <property type="evidence" value="ECO:0007669"/>
    <property type="project" value="TreeGrafter"/>
</dbReference>
<dbReference type="EMBL" id="JACGCM010002618">
    <property type="protein sequence ID" value="KAF6138021.1"/>
    <property type="molecule type" value="Genomic_DNA"/>
</dbReference>
<evidence type="ECO:0000259" key="1">
    <source>
        <dbReference type="Pfam" id="PF23572"/>
    </source>
</evidence>